<feature type="domain" description="General secretion pathway GspH" evidence="12">
    <location>
        <begin position="44"/>
        <end position="184"/>
    </location>
</feature>
<keyword evidence="4" id="KW-0488">Methylation</keyword>
<evidence type="ECO:0000313" key="13">
    <source>
        <dbReference type="EMBL" id="EIM31665.1"/>
    </source>
</evidence>
<gene>
    <name evidence="13" type="ORF">LepocDRAFT_00003990</name>
</gene>
<dbReference type="GeneID" id="92352096"/>
<keyword evidence="5" id="KW-0997">Cell inner membrane</keyword>
<evidence type="ECO:0000256" key="2">
    <source>
        <dbReference type="ARBA" id="ARBA00021549"/>
    </source>
</evidence>
<dbReference type="HOGENOM" id="CLU_084761_5_0_4"/>
<feature type="transmembrane region" description="Helical" evidence="11">
    <location>
        <begin position="12"/>
        <end position="36"/>
    </location>
</feature>
<dbReference type="Proteomes" id="UP000053899">
    <property type="component" value="Unassembled WGS sequence"/>
</dbReference>
<evidence type="ECO:0000256" key="8">
    <source>
        <dbReference type="ARBA" id="ARBA00023136"/>
    </source>
</evidence>
<dbReference type="InterPro" id="IPR022346">
    <property type="entry name" value="T2SS_GspH"/>
</dbReference>
<dbReference type="EMBL" id="JH660672">
    <property type="protein sequence ID" value="EIM31665.1"/>
    <property type="molecule type" value="Genomic_DNA"/>
</dbReference>
<evidence type="ECO:0000256" key="9">
    <source>
        <dbReference type="ARBA" id="ARBA00025772"/>
    </source>
</evidence>
<evidence type="ECO:0000313" key="14">
    <source>
        <dbReference type="Proteomes" id="UP000053899"/>
    </source>
</evidence>
<evidence type="ECO:0000256" key="6">
    <source>
        <dbReference type="ARBA" id="ARBA00022692"/>
    </source>
</evidence>
<evidence type="ECO:0000256" key="10">
    <source>
        <dbReference type="ARBA" id="ARBA00030775"/>
    </source>
</evidence>
<dbReference type="AlphaFoldDB" id="I4Z623"/>
<dbReference type="InterPro" id="IPR012902">
    <property type="entry name" value="N_methyl_site"/>
</dbReference>
<dbReference type="SUPFAM" id="SSF54523">
    <property type="entry name" value="Pili subunits"/>
    <property type="match status" value="1"/>
</dbReference>
<dbReference type="OrthoDB" id="5956286at2"/>
<evidence type="ECO:0000256" key="1">
    <source>
        <dbReference type="ARBA" id="ARBA00004377"/>
    </source>
</evidence>
<dbReference type="GO" id="GO:0015628">
    <property type="term" value="P:protein secretion by the type II secretion system"/>
    <property type="evidence" value="ECO:0007669"/>
    <property type="project" value="InterPro"/>
</dbReference>
<dbReference type="InterPro" id="IPR045584">
    <property type="entry name" value="Pilin-like"/>
</dbReference>
<reference evidence="13 14" key="1">
    <citation type="submission" date="2012-04" db="EMBL/GenBank/DDBJ databases">
        <title>Improved High-Quality Draft sequence of Leptothrix ochracea L12.</title>
        <authorList>
            <consortium name="US DOE Joint Genome Institute"/>
            <person name="Lucas S."/>
            <person name="Han J."/>
            <person name="Lapidus A."/>
            <person name="Cheng J.-F."/>
            <person name="Goodwin L."/>
            <person name="Pitluck S."/>
            <person name="Peters L."/>
            <person name="Zeytun A."/>
            <person name="Detter J.C."/>
            <person name="Han C."/>
            <person name="Tapia R."/>
            <person name="Land M."/>
            <person name="Hauser L."/>
            <person name="Kyrpides N."/>
            <person name="Ivanova N."/>
            <person name="Pagani I."/>
            <person name="Stepanauskas R."/>
            <person name="Masland D."/>
            <person name="Poulton N."/>
            <person name="Emerson D."/>
            <person name="Fleming E."/>
            <person name="Woyke T."/>
        </authorList>
    </citation>
    <scope>NUCLEOTIDE SEQUENCE [LARGE SCALE GENOMIC DNA]</scope>
    <source>
        <strain evidence="13 14">L12</strain>
    </source>
</reference>
<evidence type="ECO:0000256" key="11">
    <source>
        <dbReference type="SAM" id="Phobius"/>
    </source>
</evidence>
<accession>I4Z623</accession>
<keyword evidence="6 11" id="KW-0812">Transmembrane</keyword>
<evidence type="ECO:0000256" key="7">
    <source>
        <dbReference type="ARBA" id="ARBA00022989"/>
    </source>
</evidence>
<dbReference type="Pfam" id="PF07963">
    <property type="entry name" value="N_methyl"/>
    <property type="match status" value="1"/>
</dbReference>
<dbReference type="GO" id="GO:0015627">
    <property type="term" value="C:type II protein secretion system complex"/>
    <property type="evidence" value="ECO:0007669"/>
    <property type="project" value="InterPro"/>
</dbReference>
<keyword evidence="8 11" id="KW-0472">Membrane</keyword>
<evidence type="ECO:0000256" key="3">
    <source>
        <dbReference type="ARBA" id="ARBA00022475"/>
    </source>
</evidence>
<organism evidence="13 14">
    <name type="scientific">Leptothrix ochracea L12</name>
    <dbReference type="NCBI Taxonomy" id="735332"/>
    <lineage>
        <taxon>Bacteria</taxon>
        <taxon>Pseudomonadati</taxon>
        <taxon>Pseudomonadota</taxon>
        <taxon>Betaproteobacteria</taxon>
        <taxon>Burkholderiales</taxon>
        <taxon>Sphaerotilaceae</taxon>
        <taxon>Leptothrix</taxon>
    </lineage>
</organism>
<sequence length="204" mass="21961">MKQPHHRGFTIIELMVTIAIIAVVMFSAIPSMSTWLRNTQVRTAAESLQAGLQKARAEAVRRNTPVTFSLVSNNQPGVLDNGCNLSSLSASWVVSVSNNPSGGCGQPVSESVAPQILAKYARGDGAPNVTITVYQEDCATVSNQTQTRFNGFGRIDNAEPIRCLLVDHDSGLEVRKLRLVIGTGGSVRMCDPAVTNDTDPRKCY</sequence>
<keyword evidence="14" id="KW-1185">Reference proteome</keyword>
<keyword evidence="3" id="KW-1003">Cell membrane</keyword>
<dbReference type="NCBIfam" id="TIGR02532">
    <property type="entry name" value="IV_pilin_GFxxxE"/>
    <property type="match status" value="1"/>
</dbReference>
<evidence type="ECO:0000259" key="12">
    <source>
        <dbReference type="Pfam" id="PF12019"/>
    </source>
</evidence>
<dbReference type="GO" id="GO:0005886">
    <property type="term" value="C:plasma membrane"/>
    <property type="evidence" value="ECO:0007669"/>
    <property type="project" value="UniProtKB-SubCell"/>
</dbReference>
<dbReference type="Gene3D" id="3.55.40.10">
    <property type="entry name" value="minor pseudopilin epsh domain"/>
    <property type="match status" value="1"/>
</dbReference>
<name>I4Z623_9BURK</name>
<comment type="subcellular location">
    <subcellularLocation>
        <location evidence="1">Cell inner membrane</location>
        <topology evidence="1">Single-pass membrane protein</topology>
    </subcellularLocation>
</comment>
<protein>
    <recommendedName>
        <fullName evidence="2">Type II secretion system protein H</fullName>
    </recommendedName>
    <alternativeName>
        <fullName evidence="10">General secretion pathway protein H</fullName>
    </alternativeName>
</protein>
<keyword evidence="7 11" id="KW-1133">Transmembrane helix</keyword>
<evidence type="ECO:0000256" key="4">
    <source>
        <dbReference type="ARBA" id="ARBA00022481"/>
    </source>
</evidence>
<dbReference type="Pfam" id="PF12019">
    <property type="entry name" value="GspH"/>
    <property type="match status" value="1"/>
</dbReference>
<proteinExistence type="inferred from homology"/>
<comment type="similarity">
    <text evidence="9">Belongs to the GSP H family.</text>
</comment>
<dbReference type="RefSeq" id="WP_009453264.1">
    <property type="nucleotide sequence ID" value="NZ_JH660672.1"/>
</dbReference>
<evidence type="ECO:0000256" key="5">
    <source>
        <dbReference type="ARBA" id="ARBA00022519"/>
    </source>
</evidence>